<feature type="transmembrane region" description="Helical" evidence="10">
    <location>
        <begin position="122"/>
        <end position="142"/>
    </location>
</feature>
<evidence type="ECO:0000256" key="10">
    <source>
        <dbReference type="SAM" id="Phobius"/>
    </source>
</evidence>
<keyword evidence="3" id="KW-0813">Transport</keyword>
<evidence type="ECO:0000256" key="8">
    <source>
        <dbReference type="ARBA" id="ARBA00023047"/>
    </source>
</evidence>
<feature type="transmembrane region" description="Helical" evidence="10">
    <location>
        <begin position="154"/>
        <end position="177"/>
    </location>
</feature>
<feature type="transmembrane region" description="Helical" evidence="10">
    <location>
        <begin position="189"/>
        <end position="210"/>
    </location>
</feature>
<comment type="similarity">
    <text evidence="2">Belongs to the ABC-2 integral membrane protein family.</text>
</comment>
<keyword evidence="8" id="KW-0625">Polysaccharide transport</keyword>
<dbReference type="GO" id="GO:0140359">
    <property type="term" value="F:ABC-type transporter activity"/>
    <property type="evidence" value="ECO:0007669"/>
    <property type="project" value="InterPro"/>
</dbReference>
<keyword evidence="6 10" id="KW-0812">Transmembrane</keyword>
<dbReference type="GO" id="GO:0043190">
    <property type="term" value="C:ATP-binding cassette (ABC) transporter complex"/>
    <property type="evidence" value="ECO:0007669"/>
    <property type="project" value="InterPro"/>
</dbReference>
<dbReference type="AlphaFoldDB" id="A0A7W6G931"/>
<feature type="transmembrane region" description="Helical" evidence="10">
    <location>
        <begin position="237"/>
        <end position="257"/>
    </location>
</feature>
<evidence type="ECO:0000313" key="12">
    <source>
        <dbReference type="EMBL" id="MBB3957835.1"/>
    </source>
</evidence>
<feature type="transmembrane region" description="Helical" evidence="10">
    <location>
        <begin position="72"/>
        <end position="88"/>
    </location>
</feature>
<name>A0A7W6G931_9SPHN</name>
<comment type="subcellular location">
    <subcellularLocation>
        <location evidence="1">Cell membrane</location>
        <topology evidence="1">Multi-pass membrane protein</topology>
    </subcellularLocation>
</comment>
<evidence type="ECO:0000256" key="9">
    <source>
        <dbReference type="ARBA" id="ARBA00023136"/>
    </source>
</evidence>
<keyword evidence="13" id="KW-1185">Reference proteome</keyword>
<accession>A0A7W6G931</accession>
<evidence type="ECO:0000256" key="1">
    <source>
        <dbReference type="ARBA" id="ARBA00004651"/>
    </source>
</evidence>
<dbReference type="PANTHER" id="PTHR30413">
    <property type="entry name" value="INNER MEMBRANE TRANSPORT PERMEASE"/>
    <property type="match status" value="1"/>
</dbReference>
<feature type="transmembrane region" description="Helical" evidence="10">
    <location>
        <begin position="41"/>
        <end position="60"/>
    </location>
</feature>
<evidence type="ECO:0000256" key="6">
    <source>
        <dbReference type="ARBA" id="ARBA00022692"/>
    </source>
</evidence>
<proteinExistence type="inferred from homology"/>
<organism evidence="12 13">
    <name type="scientific">Novosphingobium sediminicola</name>
    <dbReference type="NCBI Taxonomy" id="563162"/>
    <lineage>
        <taxon>Bacteria</taxon>
        <taxon>Pseudomonadati</taxon>
        <taxon>Pseudomonadota</taxon>
        <taxon>Alphaproteobacteria</taxon>
        <taxon>Sphingomonadales</taxon>
        <taxon>Sphingomonadaceae</taxon>
        <taxon>Novosphingobium</taxon>
    </lineage>
</organism>
<evidence type="ECO:0000256" key="2">
    <source>
        <dbReference type="ARBA" id="ARBA00007783"/>
    </source>
</evidence>
<keyword evidence="4" id="KW-1003">Cell membrane</keyword>
<dbReference type="Proteomes" id="UP000548867">
    <property type="component" value="Unassembled WGS sequence"/>
</dbReference>
<evidence type="ECO:0000259" key="11">
    <source>
        <dbReference type="Pfam" id="PF01061"/>
    </source>
</evidence>
<dbReference type="GO" id="GO:0015920">
    <property type="term" value="P:lipopolysaccharide transport"/>
    <property type="evidence" value="ECO:0007669"/>
    <property type="project" value="TreeGrafter"/>
</dbReference>
<reference evidence="12 13" key="1">
    <citation type="submission" date="2020-08" db="EMBL/GenBank/DDBJ databases">
        <title>Genomic Encyclopedia of Type Strains, Phase IV (KMG-IV): sequencing the most valuable type-strain genomes for metagenomic binning, comparative biology and taxonomic classification.</title>
        <authorList>
            <person name="Goeker M."/>
        </authorList>
    </citation>
    <scope>NUCLEOTIDE SEQUENCE [LARGE SCALE GENOMIC DNA]</scope>
    <source>
        <strain evidence="12 13">DSM 27057</strain>
    </source>
</reference>
<keyword evidence="7 10" id="KW-1133">Transmembrane helix</keyword>
<evidence type="ECO:0000256" key="4">
    <source>
        <dbReference type="ARBA" id="ARBA00022475"/>
    </source>
</evidence>
<evidence type="ECO:0000256" key="5">
    <source>
        <dbReference type="ARBA" id="ARBA00022597"/>
    </source>
</evidence>
<dbReference type="GO" id="GO:0015774">
    <property type="term" value="P:polysaccharide transport"/>
    <property type="evidence" value="ECO:0007669"/>
    <property type="project" value="UniProtKB-KW"/>
</dbReference>
<evidence type="ECO:0000313" key="13">
    <source>
        <dbReference type="Proteomes" id="UP000548867"/>
    </source>
</evidence>
<dbReference type="InterPro" id="IPR000412">
    <property type="entry name" value="ABC_2_transport"/>
</dbReference>
<comment type="caution">
    <text evidence="12">The sequence shown here is derived from an EMBL/GenBank/DDBJ whole genome shotgun (WGS) entry which is preliminary data.</text>
</comment>
<dbReference type="EMBL" id="JACIDX010000040">
    <property type="protein sequence ID" value="MBB3957835.1"/>
    <property type="molecule type" value="Genomic_DNA"/>
</dbReference>
<gene>
    <name evidence="12" type="ORF">GGR38_004810</name>
</gene>
<dbReference type="PANTHER" id="PTHR30413:SF10">
    <property type="entry name" value="CAPSULE POLYSACCHARIDE EXPORT INNER-MEMBRANE PROTEIN CTRC"/>
    <property type="match status" value="1"/>
</dbReference>
<dbReference type="RefSeq" id="WP_183629443.1">
    <property type="nucleotide sequence ID" value="NZ_JACIDX010000040.1"/>
</dbReference>
<evidence type="ECO:0000256" key="7">
    <source>
        <dbReference type="ARBA" id="ARBA00022989"/>
    </source>
</evidence>
<sequence length="269" mass="30446">MSRPMPRSWPEILITGLSTQAAVIRALALRELQQRFGRDNIGYLWVIGEPMMLATVITLLHSVVAGHNDGGMSPYTFMLTGYSIYIIFRNTFNRAESALHASEPLLYHGMISTFDIMLAKSLVETIGCISALVFLQGAGIMLGLSELPARPMYLFGAIMLFAWWSFAMTLIIAAYSYRSPFLGRMVHPTSYFALPLSGAFMTMSVLPAWTRPYMTWNPMMSVFEMARYGQFQQATSAYFFPWYVVTMATISTYWGLLEIRRVRAHIHVP</sequence>
<dbReference type="InterPro" id="IPR013525">
    <property type="entry name" value="ABC2_TM"/>
</dbReference>
<feature type="domain" description="ABC-2 type transporter transmembrane" evidence="11">
    <location>
        <begin position="24"/>
        <end position="231"/>
    </location>
</feature>
<dbReference type="Pfam" id="PF01061">
    <property type="entry name" value="ABC2_membrane"/>
    <property type="match status" value="1"/>
</dbReference>
<dbReference type="PRINTS" id="PR00164">
    <property type="entry name" value="ABC2TRNSPORT"/>
</dbReference>
<protein>
    <submittedName>
        <fullName evidence="12">Capsular polysaccharide transport system permease protein</fullName>
    </submittedName>
</protein>
<keyword evidence="5" id="KW-0762">Sugar transport</keyword>
<evidence type="ECO:0000256" key="3">
    <source>
        <dbReference type="ARBA" id="ARBA00022448"/>
    </source>
</evidence>
<keyword evidence="9 10" id="KW-0472">Membrane</keyword>